<name>A0A7V8SZG5_9BACT</name>
<feature type="non-terminal residue" evidence="1">
    <location>
        <position position="30"/>
    </location>
</feature>
<protein>
    <submittedName>
        <fullName evidence="1">4a-hydroxytetrahydrobiopterin dehydratase</fullName>
    </submittedName>
</protein>
<dbReference type="EMBL" id="JACDQQ010002336">
    <property type="protein sequence ID" value="MBA0088093.1"/>
    <property type="molecule type" value="Genomic_DNA"/>
</dbReference>
<organism evidence="1 2">
    <name type="scientific">Candidatus Acidiferrum panamense</name>
    <dbReference type="NCBI Taxonomy" id="2741543"/>
    <lineage>
        <taxon>Bacteria</taxon>
        <taxon>Pseudomonadati</taxon>
        <taxon>Acidobacteriota</taxon>
        <taxon>Terriglobia</taxon>
        <taxon>Candidatus Acidiferrales</taxon>
        <taxon>Candidatus Acidiferrum</taxon>
    </lineage>
</organism>
<proteinExistence type="predicted"/>
<evidence type="ECO:0000313" key="1">
    <source>
        <dbReference type="EMBL" id="MBA0088093.1"/>
    </source>
</evidence>
<dbReference type="AlphaFoldDB" id="A0A7V8SZG5"/>
<comment type="caution">
    <text evidence="1">The sequence shown here is derived from an EMBL/GenBank/DDBJ whole genome shotgun (WGS) entry which is preliminary data.</text>
</comment>
<dbReference type="Proteomes" id="UP000567293">
    <property type="component" value="Unassembled WGS sequence"/>
</dbReference>
<gene>
    <name evidence="1" type="ORF">HRJ53_24170</name>
</gene>
<reference evidence="1" key="1">
    <citation type="submission" date="2020-06" db="EMBL/GenBank/DDBJ databases">
        <title>Legume-microbial interactions unlock mineral nutrients during tropical forest succession.</title>
        <authorList>
            <person name="Epihov D.Z."/>
        </authorList>
    </citation>
    <scope>NUCLEOTIDE SEQUENCE [LARGE SCALE GENOMIC DNA]</scope>
    <source>
        <strain evidence="1">Pan2503</strain>
    </source>
</reference>
<sequence length="30" mass="3291">MPAKKLSEGEIAALLPKMKGWSVVDGKLHR</sequence>
<accession>A0A7V8SZG5</accession>
<keyword evidence="2" id="KW-1185">Reference proteome</keyword>
<evidence type="ECO:0000313" key="2">
    <source>
        <dbReference type="Proteomes" id="UP000567293"/>
    </source>
</evidence>